<gene>
    <name evidence="3" type="ORF">FHL15_008687</name>
</gene>
<dbReference type="AlphaFoldDB" id="A0A553HRF6"/>
<dbReference type="OrthoDB" id="10254988at2759"/>
<dbReference type="EMBL" id="VFLP01000055">
    <property type="protein sequence ID" value="TRX90518.1"/>
    <property type="molecule type" value="Genomic_DNA"/>
</dbReference>
<feature type="compositionally biased region" description="Basic and acidic residues" evidence="2">
    <location>
        <begin position="32"/>
        <end position="48"/>
    </location>
</feature>
<dbReference type="Proteomes" id="UP000319160">
    <property type="component" value="Unassembled WGS sequence"/>
</dbReference>
<proteinExistence type="predicted"/>
<evidence type="ECO:0000313" key="4">
    <source>
        <dbReference type="Proteomes" id="UP000319160"/>
    </source>
</evidence>
<feature type="region of interest" description="Disordered" evidence="2">
    <location>
        <begin position="676"/>
        <end position="727"/>
    </location>
</feature>
<name>A0A553HRF6_9PEZI</name>
<keyword evidence="1" id="KW-0175">Coiled coil</keyword>
<keyword evidence="4" id="KW-1185">Reference proteome</keyword>
<feature type="coiled-coil region" evidence="1">
    <location>
        <begin position="232"/>
        <end position="287"/>
    </location>
</feature>
<evidence type="ECO:0000256" key="1">
    <source>
        <dbReference type="SAM" id="Coils"/>
    </source>
</evidence>
<sequence>MAPNWSMGNSYTDDRRGSGSRWESSSSSSYRPGDRDRPQASRHPRDLPPRPPDIKTNVRPPEGPRKMSSISPASADDKLVCSNIPLYVESQAIVDPREVFNALEKPVTTNSAIIEAPISAIPKAQKPELQEAFEVAYKWGEKSNKRLLLNMRKNKVAQERAQRDFETEKYKAKAAAYPPFNGLSHKPNPADQKLDEQFKAVEDDYRHHLEQLVACFTTVTKPAVSDHQDPVITALEAKVEQLSQLATKQSEQIQELRDGNAHAGNSVSSLEKDLISLKSSHSDLEARYTLLKFDHQTLQSKFRSYNDTIHALESKQVILDTGNMTLKEQLSDIQSNTEKKIGSFDTQMAELAKKTSDIADSWNVSNSSLNERITAIETKSHDYDEFKEMLDELDLAILNQISDAWVSDVYNLKAQHEEYKERRGQDNPSIVDELRSLRQDVESLRSSRPAVSQSDNGLTMSIQKVEELVNAEVTAAEERIINNSRAYSEKKDNLFSELLSDVEARLDTLEQRMPQLETRTPSLEQWKIASSDLSERVTRLEGQKIGHRVDRIDLNVGELDQKYEVLKGEIGQLVKQESLELRLQELLNSVSVNPGLENDVRDLQRKLPAIDLAVKTLDTQFQNLGTKQLAELIVRLTNPTIEQRLGKLEVRASQLEVKASGQDRAIIQHREQLSAILDPAVPGDKRTASPSQYDDPNKRRKLEANGRHPSPLQQQQQQSAQNISVQR</sequence>
<accession>A0A553HRF6</accession>
<comment type="caution">
    <text evidence="3">The sequence shown here is derived from an EMBL/GenBank/DDBJ whole genome shotgun (WGS) entry which is preliminary data.</text>
</comment>
<protein>
    <submittedName>
        <fullName evidence="3">Uncharacterized protein</fullName>
    </submittedName>
</protein>
<dbReference type="STRING" id="2512241.A0A553HRF6"/>
<evidence type="ECO:0000313" key="3">
    <source>
        <dbReference type="EMBL" id="TRX90518.1"/>
    </source>
</evidence>
<evidence type="ECO:0000256" key="2">
    <source>
        <dbReference type="SAM" id="MobiDB-lite"/>
    </source>
</evidence>
<organism evidence="3 4">
    <name type="scientific">Xylaria flabelliformis</name>
    <dbReference type="NCBI Taxonomy" id="2512241"/>
    <lineage>
        <taxon>Eukaryota</taxon>
        <taxon>Fungi</taxon>
        <taxon>Dikarya</taxon>
        <taxon>Ascomycota</taxon>
        <taxon>Pezizomycotina</taxon>
        <taxon>Sordariomycetes</taxon>
        <taxon>Xylariomycetidae</taxon>
        <taxon>Xylariales</taxon>
        <taxon>Xylariaceae</taxon>
        <taxon>Xylaria</taxon>
    </lineage>
</organism>
<reference evidence="4" key="1">
    <citation type="submission" date="2019-06" db="EMBL/GenBank/DDBJ databases">
        <title>Draft genome sequence of the griseofulvin-producing fungus Xylaria cubensis strain G536.</title>
        <authorList>
            <person name="Mead M.E."/>
            <person name="Raja H.A."/>
            <person name="Steenwyk J.L."/>
            <person name="Knowles S.L."/>
            <person name="Oberlies N.H."/>
            <person name="Rokas A."/>
        </authorList>
    </citation>
    <scope>NUCLEOTIDE SEQUENCE [LARGE SCALE GENOMIC DNA]</scope>
    <source>
        <strain evidence="4">G536</strain>
    </source>
</reference>
<feature type="compositionally biased region" description="Low complexity" evidence="2">
    <location>
        <begin position="19"/>
        <end position="31"/>
    </location>
</feature>
<feature type="compositionally biased region" description="Polar residues" evidence="2">
    <location>
        <begin position="1"/>
        <end position="11"/>
    </location>
</feature>
<feature type="region of interest" description="Disordered" evidence="2">
    <location>
        <begin position="1"/>
        <end position="75"/>
    </location>
</feature>